<feature type="region of interest" description="Disordered" evidence="1">
    <location>
        <begin position="72"/>
        <end position="115"/>
    </location>
</feature>
<evidence type="ECO:0008006" key="5">
    <source>
        <dbReference type="Google" id="ProtNLM"/>
    </source>
</evidence>
<name>A0ABQ2B327_9MICO</name>
<sequence length="190" mass="19233">MTYDATRKAAGPDPSSAVITGLTTLGWYAVPDLVRPRWGRALAKVGVAAAGVGVGLLATAEGRAAREGLRALTAPEESAAPGAAEQPTGRPAEQHGEQHGDENGTPAPDDEPASQVDPRLAGAAVVGVLGVMTVVAVAGEKWAYRRGEKWRAKGLALPHTRVGLIVGALAAGATLLEPPRAVATGDDGRG</sequence>
<gene>
    <name evidence="3" type="ORF">GCM10007368_02840</name>
</gene>
<proteinExistence type="predicted"/>
<dbReference type="EMBL" id="BMDG01000001">
    <property type="protein sequence ID" value="GGI04774.1"/>
    <property type="molecule type" value="Genomic_DNA"/>
</dbReference>
<keyword evidence="2" id="KW-0472">Membrane</keyword>
<keyword evidence="2" id="KW-0812">Transmembrane</keyword>
<feature type="compositionally biased region" description="Low complexity" evidence="1">
    <location>
        <begin position="72"/>
        <end position="87"/>
    </location>
</feature>
<dbReference type="RefSeq" id="WP_188521856.1">
    <property type="nucleotide sequence ID" value="NZ_BMDG01000001.1"/>
</dbReference>
<keyword evidence="4" id="KW-1185">Reference proteome</keyword>
<keyword evidence="2" id="KW-1133">Transmembrane helix</keyword>
<feature type="transmembrane region" description="Helical" evidence="2">
    <location>
        <begin position="120"/>
        <end position="139"/>
    </location>
</feature>
<dbReference type="Proteomes" id="UP000632535">
    <property type="component" value="Unassembled WGS sequence"/>
</dbReference>
<reference evidence="4" key="1">
    <citation type="journal article" date="2019" name="Int. J. Syst. Evol. Microbiol.">
        <title>The Global Catalogue of Microorganisms (GCM) 10K type strain sequencing project: providing services to taxonomists for standard genome sequencing and annotation.</title>
        <authorList>
            <consortium name="The Broad Institute Genomics Platform"/>
            <consortium name="The Broad Institute Genome Sequencing Center for Infectious Disease"/>
            <person name="Wu L."/>
            <person name="Ma J."/>
        </authorList>
    </citation>
    <scope>NUCLEOTIDE SEQUENCE [LARGE SCALE GENOMIC DNA]</scope>
    <source>
        <strain evidence="4">CCM 8653</strain>
    </source>
</reference>
<accession>A0ABQ2B327</accession>
<comment type="caution">
    <text evidence="3">The sequence shown here is derived from an EMBL/GenBank/DDBJ whole genome shotgun (WGS) entry which is preliminary data.</text>
</comment>
<organism evidence="3 4">
    <name type="scientific">Isoptericola cucumis</name>
    <dbReference type="NCBI Taxonomy" id="1776856"/>
    <lineage>
        <taxon>Bacteria</taxon>
        <taxon>Bacillati</taxon>
        <taxon>Actinomycetota</taxon>
        <taxon>Actinomycetes</taxon>
        <taxon>Micrococcales</taxon>
        <taxon>Promicromonosporaceae</taxon>
        <taxon>Isoptericola</taxon>
    </lineage>
</organism>
<evidence type="ECO:0000256" key="1">
    <source>
        <dbReference type="SAM" id="MobiDB-lite"/>
    </source>
</evidence>
<feature type="transmembrane region" description="Helical" evidence="2">
    <location>
        <begin position="41"/>
        <end position="60"/>
    </location>
</feature>
<evidence type="ECO:0000256" key="2">
    <source>
        <dbReference type="SAM" id="Phobius"/>
    </source>
</evidence>
<protein>
    <recommendedName>
        <fullName evidence="5">Peptidase S9</fullName>
    </recommendedName>
</protein>
<feature type="compositionally biased region" description="Basic and acidic residues" evidence="1">
    <location>
        <begin position="92"/>
        <end position="102"/>
    </location>
</feature>
<evidence type="ECO:0000313" key="3">
    <source>
        <dbReference type="EMBL" id="GGI04774.1"/>
    </source>
</evidence>
<evidence type="ECO:0000313" key="4">
    <source>
        <dbReference type="Proteomes" id="UP000632535"/>
    </source>
</evidence>